<evidence type="ECO:0000256" key="4">
    <source>
        <dbReference type="ARBA" id="ARBA00023136"/>
    </source>
</evidence>
<reference evidence="7 8" key="2">
    <citation type="journal article" date="2019" name="G3 (Bethesda)">
        <title>Hybrid Assembly of the Genome of the Entomopathogenic Nematode Steinernema carpocapsae Identifies the X-Chromosome.</title>
        <authorList>
            <person name="Serra L."/>
            <person name="Macchietto M."/>
            <person name="Macias-Munoz A."/>
            <person name="McGill C.J."/>
            <person name="Rodriguez I.M."/>
            <person name="Rodriguez B."/>
            <person name="Murad R."/>
            <person name="Mortazavi A."/>
        </authorList>
    </citation>
    <scope>NUCLEOTIDE SEQUENCE [LARGE SCALE GENOMIC DNA]</scope>
    <source>
        <strain evidence="7 8">ALL</strain>
    </source>
</reference>
<evidence type="ECO:0000256" key="3">
    <source>
        <dbReference type="ARBA" id="ARBA00022989"/>
    </source>
</evidence>
<keyword evidence="3 6" id="KW-1133">Transmembrane helix</keyword>
<feature type="transmembrane region" description="Helical" evidence="6">
    <location>
        <begin position="162"/>
        <end position="182"/>
    </location>
</feature>
<dbReference type="SUPFAM" id="SSF103473">
    <property type="entry name" value="MFS general substrate transporter"/>
    <property type="match status" value="1"/>
</dbReference>
<feature type="transmembrane region" description="Helical" evidence="6">
    <location>
        <begin position="247"/>
        <end position="268"/>
    </location>
</feature>
<evidence type="ECO:0000256" key="2">
    <source>
        <dbReference type="ARBA" id="ARBA00022692"/>
    </source>
</evidence>
<dbReference type="Gene3D" id="1.20.1250.20">
    <property type="entry name" value="MFS general substrate transporter like domains"/>
    <property type="match status" value="2"/>
</dbReference>
<evidence type="ECO:0000256" key="6">
    <source>
        <dbReference type="SAM" id="Phobius"/>
    </source>
</evidence>
<dbReference type="InterPro" id="IPR049680">
    <property type="entry name" value="FLVCR1-2_SLC49-like"/>
</dbReference>
<dbReference type="GO" id="GO:0016020">
    <property type="term" value="C:membrane"/>
    <property type="evidence" value="ECO:0007669"/>
    <property type="project" value="UniProtKB-SubCell"/>
</dbReference>
<feature type="region of interest" description="Disordered" evidence="5">
    <location>
        <begin position="460"/>
        <end position="489"/>
    </location>
</feature>
<dbReference type="GO" id="GO:0022857">
    <property type="term" value="F:transmembrane transporter activity"/>
    <property type="evidence" value="ECO:0007669"/>
    <property type="project" value="InterPro"/>
</dbReference>
<reference evidence="7 8" key="1">
    <citation type="journal article" date="2015" name="Genome Biol.">
        <title>Comparative genomics of Steinernema reveals deeply conserved gene regulatory networks.</title>
        <authorList>
            <person name="Dillman A.R."/>
            <person name="Macchietto M."/>
            <person name="Porter C.F."/>
            <person name="Rogers A."/>
            <person name="Williams B."/>
            <person name="Antoshechkin I."/>
            <person name="Lee M.M."/>
            <person name="Goodwin Z."/>
            <person name="Lu X."/>
            <person name="Lewis E.E."/>
            <person name="Goodrich-Blair H."/>
            <person name="Stock S.P."/>
            <person name="Adams B.J."/>
            <person name="Sternberg P.W."/>
            <person name="Mortazavi A."/>
        </authorList>
    </citation>
    <scope>NUCLEOTIDE SEQUENCE [LARGE SCALE GENOMIC DNA]</scope>
    <source>
        <strain evidence="7 8">ALL</strain>
    </source>
</reference>
<feature type="transmembrane region" description="Helical" evidence="6">
    <location>
        <begin position="316"/>
        <end position="333"/>
    </location>
</feature>
<feature type="transmembrane region" description="Helical" evidence="6">
    <location>
        <begin position="280"/>
        <end position="304"/>
    </location>
</feature>
<keyword evidence="4 6" id="KW-0472">Membrane</keyword>
<keyword evidence="8" id="KW-1185">Reference proteome</keyword>
<dbReference type="InterPro" id="IPR011701">
    <property type="entry name" value="MFS"/>
</dbReference>
<feature type="transmembrane region" description="Helical" evidence="6">
    <location>
        <begin position="68"/>
        <end position="89"/>
    </location>
</feature>
<feature type="compositionally biased region" description="Basic and acidic residues" evidence="5">
    <location>
        <begin position="460"/>
        <end position="473"/>
    </location>
</feature>
<feature type="transmembrane region" description="Helical" evidence="6">
    <location>
        <begin position="428"/>
        <end position="446"/>
    </location>
</feature>
<dbReference type="PANTHER" id="PTHR10924">
    <property type="entry name" value="MAJOR FACILITATOR SUPERFAMILY PROTEIN-RELATED"/>
    <property type="match status" value="1"/>
</dbReference>
<feature type="transmembrane region" description="Helical" evidence="6">
    <location>
        <begin position="377"/>
        <end position="394"/>
    </location>
</feature>
<dbReference type="Pfam" id="PF07690">
    <property type="entry name" value="MFS_1"/>
    <property type="match status" value="1"/>
</dbReference>
<proteinExistence type="predicted"/>
<evidence type="ECO:0000256" key="5">
    <source>
        <dbReference type="SAM" id="MobiDB-lite"/>
    </source>
</evidence>
<feature type="transmembrane region" description="Helical" evidence="6">
    <location>
        <begin position="32"/>
        <end position="56"/>
    </location>
</feature>
<dbReference type="OrthoDB" id="422206at2759"/>
<evidence type="ECO:0000313" key="7">
    <source>
        <dbReference type="EMBL" id="TKR58255.1"/>
    </source>
</evidence>
<feature type="transmembrane region" description="Helical" evidence="6">
    <location>
        <begin position="194"/>
        <end position="214"/>
    </location>
</feature>
<evidence type="ECO:0000313" key="8">
    <source>
        <dbReference type="Proteomes" id="UP000298663"/>
    </source>
</evidence>
<keyword evidence="2 6" id="KW-0812">Transmembrane</keyword>
<feature type="transmembrane region" description="Helical" evidence="6">
    <location>
        <begin position="96"/>
        <end position="115"/>
    </location>
</feature>
<dbReference type="EMBL" id="AZBU02000013">
    <property type="protein sequence ID" value="TKR58255.1"/>
    <property type="molecule type" value="Genomic_DNA"/>
</dbReference>
<protein>
    <recommendedName>
        <fullName evidence="9">Major facilitator superfamily (MFS) profile domain-containing protein</fullName>
    </recommendedName>
</protein>
<feature type="transmembrane region" description="Helical" evidence="6">
    <location>
        <begin position="135"/>
        <end position="155"/>
    </location>
</feature>
<dbReference type="STRING" id="34508.A0A4V5ZX38"/>
<dbReference type="PANTHER" id="PTHR10924:SF6">
    <property type="entry name" value="SOLUTE CARRIER FAMILY 49 MEMBER A3"/>
    <property type="match status" value="1"/>
</dbReference>
<dbReference type="InterPro" id="IPR036259">
    <property type="entry name" value="MFS_trans_sf"/>
</dbReference>
<gene>
    <name evidence="7" type="ORF">L596_029724</name>
</gene>
<sequence>MEPEEARKMLGNMSEQDPATERQAYKSSAKRWLVLAVVALLNNTNTITWISFASIANHVDRFYHQNGAATWFSLIYMMCTIPVGVFAMWAGRFFGLRWAILIAAWSNGLGTILRLGSNFVPPEFRFALGMTGQGIAAIAYPFIMFLPTKVAASWFPENQRALATTIGIMSNPLGVFLANLMSPQIVSNPEHVPYVNYIVCVPSVIVCIVATLTITRSEPKVPPSASAAQQQMDFCAGIKACFTSKEYIILLVVMGGGIGMFNCLYTVMQQLLCPSGYSNQIAGLCASLMIIGGVIGAFGSGIFVDKTKRYSETMKIAMAVAVAFGLIFLQLTLRPGLTALILINCICFGIFGLATYPVGLEMSAECVFPVSETTSTGLIVLSGQIQSVIFVTILEKLGNPLTGDRLGDQVCNAGKDGEVTAQDFTTSYYVFSGIAITLVLILALFFKPVYRRLAAEAKNEEKTATALDEEKMVEPNADDNGNGKEPLTV</sequence>
<accession>A0A4V5ZX38</accession>
<dbReference type="AlphaFoldDB" id="A0A4V5ZX38"/>
<evidence type="ECO:0000256" key="1">
    <source>
        <dbReference type="ARBA" id="ARBA00004141"/>
    </source>
</evidence>
<dbReference type="CDD" id="cd17399">
    <property type="entry name" value="MFS_MFSD7"/>
    <property type="match status" value="1"/>
</dbReference>
<feature type="transmembrane region" description="Helical" evidence="6">
    <location>
        <begin position="339"/>
        <end position="356"/>
    </location>
</feature>
<comment type="subcellular location">
    <subcellularLocation>
        <location evidence="1">Membrane</location>
        <topology evidence="1">Multi-pass membrane protein</topology>
    </subcellularLocation>
</comment>
<organism evidence="7 8">
    <name type="scientific">Steinernema carpocapsae</name>
    <name type="common">Entomopathogenic nematode</name>
    <dbReference type="NCBI Taxonomy" id="34508"/>
    <lineage>
        <taxon>Eukaryota</taxon>
        <taxon>Metazoa</taxon>
        <taxon>Ecdysozoa</taxon>
        <taxon>Nematoda</taxon>
        <taxon>Chromadorea</taxon>
        <taxon>Rhabditida</taxon>
        <taxon>Tylenchina</taxon>
        <taxon>Panagrolaimomorpha</taxon>
        <taxon>Strongyloidoidea</taxon>
        <taxon>Steinernematidae</taxon>
        <taxon>Steinernema</taxon>
    </lineage>
</organism>
<comment type="caution">
    <text evidence="7">The sequence shown here is derived from an EMBL/GenBank/DDBJ whole genome shotgun (WGS) entry which is preliminary data.</text>
</comment>
<dbReference type="Proteomes" id="UP000298663">
    <property type="component" value="Unassembled WGS sequence"/>
</dbReference>
<name>A0A4V5ZX38_STECR</name>
<evidence type="ECO:0008006" key="9">
    <source>
        <dbReference type="Google" id="ProtNLM"/>
    </source>
</evidence>